<dbReference type="EMBL" id="MU154574">
    <property type="protein sequence ID" value="KAF9494321.1"/>
    <property type="molecule type" value="Genomic_DNA"/>
</dbReference>
<comment type="caution">
    <text evidence="2">The sequence shown here is derived from an EMBL/GenBank/DDBJ whole genome shotgun (WGS) entry which is preliminary data.</text>
</comment>
<gene>
    <name evidence="2" type="ORF">BDN71DRAFT_994633</name>
</gene>
<reference evidence="2" key="1">
    <citation type="submission" date="2020-11" db="EMBL/GenBank/DDBJ databases">
        <authorList>
            <consortium name="DOE Joint Genome Institute"/>
            <person name="Ahrendt S."/>
            <person name="Riley R."/>
            <person name="Andreopoulos W."/>
            <person name="Labutti K."/>
            <person name="Pangilinan J."/>
            <person name="Ruiz-Duenas F.J."/>
            <person name="Barrasa J.M."/>
            <person name="Sanchez-Garcia M."/>
            <person name="Camarero S."/>
            <person name="Miyauchi S."/>
            <person name="Serrano A."/>
            <person name="Linde D."/>
            <person name="Babiker R."/>
            <person name="Drula E."/>
            <person name="Ayuso-Fernandez I."/>
            <person name="Pacheco R."/>
            <person name="Padilla G."/>
            <person name="Ferreira P."/>
            <person name="Barriuso J."/>
            <person name="Kellner H."/>
            <person name="Castanera R."/>
            <person name="Alfaro M."/>
            <person name="Ramirez L."/>
            <person name="Pisabarro A.G."/>
            <person name="Kuo A."/>
            <person name="Tritt A."/>
            <person name="Lipzen A."/>
            <person name="He G."/>
            <person name="Yan M."/>
            <person name="Ng V."/>
            <person name="Cullen D."/>
            <person name="Martin F."/>
            <person name="Rosso M.-N."/>
            <person name="Henrissat B."/>
            <person name="Hibbett D."/>
            <person name="Martinez A.T."/>
            <person name="Grigoriev I.V."/>
        </authorList>
    </citation>
    <scope>NUCLEOTIDE SEQUENCE</scope>
    <source>
        <strain evidence="2">ATCC 90797</strain>
    </source>
</reference>
<dbReference type="PANTHER" id="PTHR13379">
    <property type="entry name" value="UNCHARACTERIZED DUF1308"/>
    <property type="match status" value="1"/>
</dbReference>
<keyword evidence="3" id="KW-1185">Reference proteome</keyword>
<evidence type="ECO:0000313" key="3">
    <source>
        <dbReference type="Proteomes" id="UP000807025"/>
    </source>
</evidence>
<dbReference type="PANTHER" id="PTHR13379:SF0">
    <property type="entry name" value="UPF0415 PROTEIN C7ORF25"/>
    <property type="match status" value="1"/>
</dbReference>
<dbReference type="AlphaFoldDB" id="A0A9P5ZV99"/>
<name>A0A9P5ZV99_PLEER</name>
<protein>
    <submittedName>
        <fullName evidence="2">Uncharacterized protein</fullName>
    </submittedName>
</protein>
<proteinExistence type="predicted"/>
<accession>A0A9P5ZV99</accession>
<organism evidence="2 3">
    <name type="scientific">Pleurotus eryngii</name>
    <name type="common">Boletus of the steppes</name>
    <dbReference type="NCBI Taxonomy" id="5323"/>
    <lineage>
        <taxon>Eukaryota</taxon>
        <taxon>Fungi</taxon>
        <taxon>Dikarya</taxon>
        <taxon>Basidiomycota</taxon>
        <taxon>Agaricomycotina</taxon>
        <taxon>Agaricomycetes</taxon>
        <taxon>Agaricomycetidae</taxon>
        <taxon>Agaricales</taxon>
        <taxon>Pleurotineae</taxon>
        <taxon>Pleurotaceae</taxon>
        <taxon>Pleurotus</taxon>
    </lineage>
</organism>
<dbReference type="OrthoDB" id="14527at2759"/>
<evidence type="ECO:0000313" key="2">
    <source>
        <dbReference type="EMBL" id="KAF9494321.1"/>
    </source>
</evidence>
<dbReference type="Proteomes" id="UP000807025">
    <property type="component" value="Unassembled WGS sequence"/>
</dbReference>
<feature type="region of interest" description="Disordered" evidence="1">
    <location>
        <begin position="352"/>
        <end position="376"/>
    </location>
</feature>
<sequence length="676" mass="75194">MVPRAAVGTMLGTGSWDTHQALLSAIMANDMAHPELHALRQTLRHICGLVSEFRPMTPRPPIIDTSLDFEPTEESHWLQPEQIPGIRKLGDAIRMDLEALEKFLQNPECKHLPALSTNAPYLISVWNELLCAPAPVKAVMKTFQPTASDGPNRKRGVHQKQNPVKVDVVADNGRRWIRVNTIKNSRLLAEFREIDSYDTSSGDESDDDAAKPSLVQNKFDNSVLRMGYSLLDAAKANPLGGSNTLPRITMRLTRLALSPTSDTDPRIAQTVRLLESMGIEVEFGEQTDVKLPQPRSEGPISFNPTPFINLDLSILIALVSDLTHSHLPLTVDEADERFIPTQSYREWKQERKKVMQTKGQNGDDHTGSCSGESKHSRALANQLVQEMYKGLFQEMHEQLLNRPRPRGDLQFWTTPEARDRCVRIISKIGGVNEKRRAHALFPSSDFTSTDVSSLDTAEKLFWQDSRYPASFIPVVPIRVFPAAVPSKSDANAFASTSIPRELPPFFKTLSQTCRHTLSHETMPHPRAIPEYLGMEEIQRAAVTKANPKLTVHTVESLLWGAELGWTTLTANKSSVKAIIREMKAAMDADVLRSGGYDTTEVKEEKSAFDSTAGSKSDKAAIWVSSCEDIAGDRDARATGKEFHEVQGNDLAALWVVDPRSLAEGMRSDYSVPSRYS</sequence>
<evidence type="ECO:0000256" key="1">
    <source>
        <dbReference type="SAM" id="MobiDB-lite"/>
    </source>
</evidence>